<proteinExistence type="evidence at transcript level"/>
<name>A0A1L2BL85_ECTOB</name>
<dbReference type="InterPro" id="IPR036682">
    <property type="entry name" value="OS_D_A10/PebIII_sf"/>
</dbReference>
<sequence>MKVLILLTFVVLASARPDNHYDKKYDNFKVDELVSNSRLLKAYALCFLGRSKCTPEGHDIKRWIDEGTETRCAKCTPKQKVLVAKFIKALMEHCPEEWELLQKRSDPEGKQTDELKKFLDEFAP</sequence>
<evidence type="ECO:0000256" key="1">
    <source>
        <dbReference type="SAM" id="SignalP"/>
    </source>
</evidence>
<dbReference type="EMBL" id="KT282970">
    <property type="protein sequence ID" value="ALS03827.1"/>
    <property type="molecule type" value="mRNA"/>
</dbReference>
<feature type="chain" id="PRO_5012860210" evidence="1">
    <location>
        <begin position="16"/>
        <end position="124"/>
    </location>
</feature>
<accession>A0A1L2BL85</accession>
<dbReference type="PANTHER" id="PTHR11257">
    <property type="entry name" value="CHEMOSENSORY PROTEIN-RELATED"/>
    <property type="match status" value="1"/>
</dbReference>
<dbReference type="Pfam" id="PF03392">
    <property type="entry name" value="OS-D"/>
    <property type="match status" value="1"/>
</dbReference>
<evidence type="ECO:0000313" key="2">
    <source>
        <dbReference type="EMBL" id="ALS03827.1"/>
    </source>
</evidence>
<dbReference type="AlphaFoldDB" id="A0A1L2BL85"/>
<dbReference type="SUPFAM" id="SSF100910">
    <property type="entry name" value="Chemosensory protein Csp2"/>
    <property type="match status" value="1"/>
</dbReference>
<dbReference type="InterPro" id="IPR005055">
    <property type="entry name" value="A10/PebIII"/>
</dbReference>
<reference evidence="2" key="1">
    <citation type="submission" date="2015-07" db="EMBL/GenBank/DDBJ databases">
        <title>Transcriptome analysis of odorant reception genes in the tea geometrid, Ectropis obliqua.</title>
        <authorList>
            <person name="Chen Z."/>
            <person name="Ma L."/>
            <person name="Li Z."/>
        </authorList>
    </citation>
    <scope>NUCLEOTIDE SEQUENCE</scope>
</reference>
<feature type="signal peptide" evidence="1">
    <location>
        <begin position="1"/>
        <end position="15"/>
    </location>
</feature>
<organism evidence="2">
    <name type="scientific">Ectropis obliqua</name>
    <name type="common">Tea geometrid moth</name>
    <dbReference type="NCBI Taxonomy" id="248899"/>
    <lineage>
        <taxon>Eukaryota</taxon>
        <taxon>Metazoa</taxon>
        <taxon>Ecdysozoa</taxon>
        <taxon>Arthropoda</taxon>
        <taxon>Hexapoda</taxon>
        <taxon>Insecta</taxon>
        <taxon>Pterygota</taxon>
        <taxon>Neoptera</taxon>
        <taxon>Endopterygota</taxon>
        <taxon>Lepidoptera</taxon>
        <taxon>Glossata</taxon>
        <taxon>Ditrysia</taxon>
        <taxon>Geometroidea</taxon>
        <taxon>Geometridae</taxon>
        <taxon>Ennominae</taxon>
        <taxon>Ectropis</taxon>
    </lineage>
</organism>
<keyword evidence="1" id="KW-0732">Signal</keyword>
<dbReference type="Gene3D" id="1.10.2080.10">
    <property type="entry name" value="Insect odorant-binding protein A10/Ejaculatory bulb-specific protein 3"/>
    <property type="match status" value="1"/>
</dbReference>
<protein>
    <submittedName>
        <fullName evidence="2">Chemosensory protein 1</fullName>
    </submittedName>
</protein>
<dbReference type="PANTHER" id="PTHR11257:SF13">
    <property type="entry name" value="GEO07322P1"/>
    <property type="match status" value="1"/>
</dbReference>